<evidence type="ECO:0000256" key="4">
    <source>
        <dbReference type="PIRSR" id="PIRSR000190-2"/>
    </source>
</evidence>
<evidence type="ECO:0000256" key="3">
    <source>
        <dbReference type="ARBA" id="ARBA00023002"/>
    </source>
</evidence>
<feature type="binding site" evidence="4">
    <location>
        <begin position="67"/>
        <end position="72"/>
    </location>
    <ligand>
        <name>FMN</name>
        <dbReference type="ChEBI" id="CHEBI:58210"/>
    </ligand>
</feature>
<evidence type="ECO:0000256" key="1">
    <source>
        <dbReference type="ARBA" id="ARBA00022630"/>
    </source>
</evidence>
<evidence type="ECO:0000313" key="8">
    <source>
        <dbReference type="Proteomes" id="UP000188324"/>
    </source>
</evidence>
<name>A0A1Q2CGA9_9ACTN</name>
<evidence type="ECO:0000256" key="2">
    <source>
        <dbReference type="ARBA" id="ARBA00022643"/>
    </source>
</evidence>
<dbReference type="EMBL" id="CP019605">
    <property type="protein sequence ID" value="AQP45151.1"/>
    <property type="molecule type" value="Genomic_DNA"/>
</dbReference>
<dbReference type="SUPFAM" id="SSF50475">
    <property type="entry name" value="FMN-binding split barrel"/>
    <property type="match status" value="1"/>
</dbReference>
<keyword evidence="8" id="KW-1185">Reference proteome</keyword>
<dbReference type="RefSeq" id="WP_077342929.1">
    <property type="nucleotide sequence ID" value="NZ_CP019605.1"/>
</dbReference>
<feature type="region of interest" description="Disordered" evidence="5">
    <location>
        <begin position="117"/>
        <end position="136"/>
    </location>
</feature>
<reference evidence="7 8" key="1">
    <citation type="journal article" date="2016" name="Int. J. Syst. Evol. Microbiol.">
        <title>Tessaracoccus flavus sp. nov., isolated from the drainage system of a lindane-producing factory.</title>
        <authorList>
            <person name="Kumari R."/>
            <person name="Singh P."/>
            <person name="Schumann P."/>
            <person name="Lal R."/>
        </authorList>
    </citation>
    <scope>NUCLEOTIDE SEQUENCE [LARGE SCALE GENOMIC DNA]</scope>
    <source>
        <strain evidence="7 8">RP1T</strain>
    </source>
</reference>
<dbReference type="OrthoDB" id="9780392at2"/>
<evidence type="ECO:0000313" key="7">
    <source>
        <dbReference type="EMBL" id="AQP45151.1"/>
    </source>
</evidence>
<dbReference type="AlphaFoldDB" id="A0A1Q2CGA9"/>
<sequence length="187" mass="20852">MSGDLRDVLRALPGFPPSLPELSVEEAPEDPTVLFRRWLNDAIAEGSRQPHAFDLLTLRPDGAPVGRVLIVKEIDGRGVHFSTHESSRKGAHLAANPVASMLFFWRESGRSVRLTGTVDSLSDEESARDWEQRPNYDGAPNPDWRLYALAPTEAEFMQAREDRRHVRVEYLLGADGWSRGHVTTPAG</sequence>
<dbReference type="GO" id="GO:0004733">
    <property type="term" value="F:pyridoxamine phosphate oxidase activity"/>
    <property type="evidence" value="ECO:0007669"/>
    <property type="project" value="InterPro"/>
</dbReference>
<feature type="binding site" evidence="4">
    <location>
        <position position="89"/>
    </location>
    <ligand>
        <name>FMN</name>
        <dbReference type="ChEBI" id="CHEBI:58210"/>
    </ligand>
</feature>
<dbReference type="GO" id="GO:0010181">
    <property type="term" value="F:FMN binding"/>
    <property type="evidence" value="ECO:0007669"/>
    <property type="project" value="InterPro"/>
</dbReference>
<feature type="compositionally biased region" description="Basic and acidic residues" evidence="5">
    <location>
        <begin position="125"/>
        <end position="134"/>
    </location>
</feature>
<dbReference type="InterPro" id="IPR012349">
    <property type="entry name" value="Split_barrel_FMN-bd"/>
</dbReference>
<evidence type="ECO:0000259" key="6">
    <source>
        <dbReference type="Pfam" id="PF01243"/>
    </source>
</evidence>
<dbReference type="InterPro" id="IPR011576">
    <property type="entry name" value="Pyridox_Oxase_N"/>
</dbReference>
<comment type="cofactor">
    <cofactor evidence="4">
        <name>FMN</name>
        <dbReference type="ChEBI" id="CHEBI:58210"/>
    </cofactor>
    <text evidence="4">Binds 1 FMN per subunit.</text>
</comment>
<organism evidence="7 8">
    <name type="scientific">Tessaracoccus flavus</name>
    <dbReference type="NCBI Taxonomy" id="1610493"/>
    <lineage>
        <taxon>Bacteria</taxon>
        <taxon>Bacillati</taxon>
        <taxon>Actinomycetota</taxon>
        <taxon>Actinomycetes</taxon>
        <taxon>Propionibacteriales</taxon>
        <taxon>Propionibacteriaceae</taxon>
        <taxon>Tessaracoccus</taxon>
    </lineage>
</organism>
<dbReference type="STRING" id="1610493.RPIT_10385"/>
<dbReference type="GO" id="GO:0008615">
    <property type="term" value="P:pyridoxine biosynthetic process"/>
    <property type="evidence" value="ECO:0007669"/>
    <property type="project" value="InterPro"/>
</dbReference>
<gene>
    <name evidence="7" type="ORF">RPIT_10385</name>
</gene>
<evidence type="ECO:0000256" key="5">
    <source>
        <dbReference type="SAM" id="MobiDB-lite"/>
    </source>
</evidence>
<protein>
    <submittedName>
        <fullName evidence="7">Pyridoxamine 5'-phosphate oxidase</fullName>
    </submittedName>
</protein>
<proteinExistence type="predicted"/>
<dbReference type="PIRSF" id="PIRSF000190">
    <property type="entry name" value="Pyd_amn-ph_oxd"/>
    <property type="match status" value="1"/>
</dbReference>
<keyword evidence="2 4" id="KW-0288">FMN</keyword>
<dbReference type="Proteomes" id="UP000188324">
    <property type="component" value="Chromosome"/>
</dbReference>
<dbReference type="Pfam" id="PF01243">
    <property type="entry name" value="PNPOx_N"/>
    <property type="match status" value="1"/>
</dbReference>
<keyword evidence="3" id="KW-0560">Oxidoreductase</keyword>
<dbReference type="InterPro" id="IPR000659">
    <property type="entry name" value="Pyridox_Oxase"/>
</dbReference>
<feature type="domain" description="Pyridoxamine 5'-phosphate oxidase N-terminal" evidence="6">
    <location>
        <begin position="40"/>
        <end position="157"/>
    </location>
</feature>
<feature type="binding site" evidence="4">
    <location>
        <position position="88"/>
    </location>
    <ligand>
        <name>FMN</name>
        <dbReference type="ChEBI" id="CHEBI:58210"/>
    </ligand>
</feature>
<dbReference type="PANTHER" id="PTHR10851">
    <property type="entry name" value="PYRIDOXINE-5-PHOSPHATE OXIDASE"/>
    <property type="match status" value="1"/>
</dbReference>
<dbReference type="PANTHER" id="PTHR10851:SF0">
    <property type="entry name" value="PYRIDOXINE-5'-PHOSPHATE OXIDASE"/>
    <property type="match status" value="1"/>
</dbReference>
<keyword evidence="1" id="KW-0285">Flavoprotein</keyword>
<accession>A0A1Q2CGA9</accession>
<dbReference type="Gene3D" id="2.30.110.10">
    <property type="entry name" value="Electron Transport, Fmn-binding Protein, Chain A"/>
    <property type="match status" value="2"/>
</dbReference>
<dbReference type="KEGG" id="tfl:RPIT_10385"/>